<comment type="function">
    <text evidence="6">Catalyzes the formation of acetyl phosphate from acetate and ATP. Can also catalyze the reverse reaction.</text>
</comment>
<feature type="binding site" evidence="6">
    <location>
        <position position="104"/>
    </location>
    <ligand>
        <name>substrate</name>
    </ligand>
</feature>
<dbReference type="EC" id="2.7.2.1" evidence="6"/>
<dbReference type="GO" id="GO:0005737">
    <property type="term" value="C:cytoplasm"/>
    <property type="evidence" value="ECO:0007669"/>
    <property type="project" value="UniProtKB-SubCell"/>
</dbReference>
<evidence type="ECO:0000256" key="2">
    <source>
        <dbReference type="ARBA" id="ARBA00022679"/>
    </source>
</evidence>
<dbReference type="PANTHER" id="PTHR21060">
    <property type="entry name" value="ACETATE KINASE"/>
    <property type="match status" value="1"/>
</dbReference>
<dbReference type="Pfam" id="PF00871">
    <property type="entry name" value="Acetate_kinase"/>
    <property type="match status" value="1"/>
</dbReference>
<dbReference type="PANTHER" id="PTHR21060:SF15">
    <property type="entry name" value="ACETATE KINASE-RELATED"/>
    <property type="match status" value="1"/>
</dbReference>
<name>A0A286AKR9_9PROT</name>
<feature type="site" description="Transition state stabilizer" evidence="6">
    <location>
        <position position="191"/>
    </location>
</feature>
<dbReference type="PIRSF" id="PIRSF000722">
    <property type="entry name" value="Acetate_prop_kin"/>
    <property type="match status" value="1"/>
</dbReference>
<dbReference type="PROSITE" id="PS01075">
    <property type="entry name" value="ACETATE_KINASE_1"/>
    <property type="match status" value="1"/>
</dbReference>
<comment type="similarity">
    <text evidence="1 6 7">Belongs to the acetokinase family.</text>
</comment>
<dbReference type="GO" id="GO:0000287">
    <property type="term" value="F:magnesium ion binding"/>
    <property type="evidence" value="ECO:0007669"/>
    <property type="project" value="UniProtKB-UniRule"/>
</dbReference>
<accession>A0A286AKR9</accession>
<evidence type="ECO:0000256" key="4">
    <source>
        <dbReference type="ARBA" id="ARBA00022777"/>
    </source>
</evidence>
<dbReference type="PROSITE" id="PS01076">
    <property type="entry name" value="ACETATE_KINASE_2"/>
    <property type="match status" value="1"/>
</dbReference>
<dbReference type="GO" id="GO:0006083">
    <property type="term" value="P:acetate metabolic process"/>
    <property type="evidence" value="ECO:0007669"/>
    <property type="project" value="TreeGrafter"/>
</dbReference>
<keyword evidence="3 6" id="KW-0547">Nucleotide-binding</keyword>
<feature type="binding site" evidence="6">
    <location>
        <begin position="341"/>
        <end position="345"/>
    </location>
    <ligand>
        <name>ATP</name>
        <dbReference type="ChEBI" id="CHEBI:30616"/>
    </ligand>
</feature>
<dbReference type="PRINTS" id="PR00471">
    <property type="entry name" value="ACETATEKNASE"/>
</dbReference>
<keyword evidence="5 6" id="KW-0067">ATP-binding</keyword>
<feature type="site" description="Transition state stabilizer" evidence="6">
    <location>
        <position position="252"/>
    </location>
</feature>
<keyword evidence="2 6" id="KW-0808">Transferase</keyword>
<dbReference type="GO" id="GO:0006085">
    <property type="term" value="P:acetyl-CoA biosynthetic process"/>
    <property type="evidence" value="ECO:0007669"/>
    <property type="project" value="UniProtKB-UniRule"/>
</dbReference>
<keyword evidence="6" id="KW-0460">Magnesium</keyword>
<dbReference type="SUPFAM" id="SSF53067">
    <property type="entry name" value="Actin-like ATPase domain"/>
    <property type="match status" value="2"/>
</dbReference>
<comment type="subunit">
    <text evidence="6">Homodimer.</text>
</comment>
<comment type="catalytic activity">
    <reaction evidence="6">
        <text>acetate + ATP = acetyl phosphate + ADP</text>
        <dbReference type="Rhea" id="RHEA:11352"/>
        <dbReference type="ChEBI" id="CHEBI:22191"/>
        <dbReference type="ChEBI" id="CHEBI:30089"/>
        <dbReference type="ChEBI" id="CHEBI:30616"/>
        <dbReference type="ChEBI" id="CHEBI:456216"/>
        <dbReference type="EC" id="2.7.2.1"/>
    </reaction>
</comment>
<dbReference type="AlphaFoldDB" id="A0A286AKR9"/>
<evidence type="ECO:0000256" key="3">
    <source>
        <dbReference type="ARBA" id="ARBA00022741"/>
    </source>
</evidence>
<dbReference type="GO" id="GO:0008776">
    <property type="term" value="F:acetate kinase activity"/>
    <property type="evidence" value="ECO:0007669"/>
    <property type="project" value="UniProtKB-UniRule"/>
</dbReference>
<gene>
    <name evidence="6" type="primary">ackA</name>
    <name evidence="8" type="ORF">SAMN06297164_3487</name>
</gene>
<dbReference type="UniPathway" id="UPA00340">
    <property type="reaction ID" value="UER00458"/>
</dbReference>
<evidence type="ECO:0000256" key="7">
    <source>
        <dbReference type="RuleBase" id="RU003835"/>
    </source>
</evidence>
<dbReference type="InterPro" id="IPR000890">
    <property type="entry name" value="Aliphatic_acid_kin_short-chain"/>
</dbReference>
<feature type="binding site" evidence="6">
    <location>
        <begin position="219"/>
        <end position="223"/>
    </location>
    <ligand>
        <name>ATP</name>
        <dbReference type="ChEBI" id="CHEBI:30616"/>
    </ligand>
</feature>
<dbReference type="HAMAP" id="MF_00020">
    <property type="entry name" value="Acetate_kinase"/>
    <property type="match status" value="1"/>
</dbReference>
<evidence type="ECO:0000256" key="5">
    <source>
        <dbReference type="ARBA" id="ARBA00022840"/>
    </source>
</evidence>
<comment type="pathway">
    <text evidence="6">Metabolic intermediate biosynthesis; acetyl-CoA biosynthesis; acetyl-CoA from acetate: step 1/2.</text>
</comment>
<evidence type="ECO:0000313" key="9">
    <source>
        <dbReference type="Proteomes" id="UP000219335"/>
    </source>
</evidence>
<proteinExistence type="inferred from homology"/>
<keyword evidence="6" id="KW-0479">Metal-binding</keyword>
<feature type="binding site" evidence="6">
    <location>
        <begin position="294"/>
        <end position="296"/>
    </location>
    <ligand>
        <name>ATP</name>
        <dbReference type="ChEBI" id="CHEBI:30616"/>
    </ligand>
</feature>
<dbReference type="GO" id="GO:0005524">
    <property type="term" value="F:ATP binding"/>
    <property type="evidence" value="ECO:0007669"/>
    <property type="project" value="UniProtKB-KW"/>
</dbReference>
<dbReference type="NCBIfam" id="TIGR00016">
    <property type="entry name" value="ackA"/>
    <property type="match status" value="1"/>
</dbReference>
<feature type="active site" description="Proton donor/acceptor" evidence="6">
    <location>
        <position position="160"/>
    </location>
</feature>
<protein>
    <recommendedName>
        <fullName evidence="6">Acetate kinase</fullName>
        <ecNumber evidence="6">2.7.2.1</ecNumber>
    </recommendedName>
    <alternativeName>
        <fullName evidence="6">Acetokinase</fullName>
    </alternativeName>
</protein>
<dbReference type="Gene3D" id="3.30.420.40">
    <property type="match status" value="2"/>
</dbReference>
<keyword evidence="6" id="KW-0963">Cytoplasm</keyword>
<feature type="binding site" evidence="6">
    <location>
        <position position="23"/>
    </location>
    <ligand>
        <name>Mg(2+)</name>
        <dbReference type="ChEBI" id="CHEBI:18420"/>
    </ligand>
</feature>
<comment type="subcellular location">
    <subcellularLocation>
        <location evidence="6">Cytoplasm</location>
    </subcellularLocation>
</comment>
<dbReference type="InterPro" id="IPR043129">
    <property type="entry name" value="ATPase_NBD"/>
</dbReference>
<feature type="binding site" evidence="6">
    <location>
        <position position="30"/>
    </location>
    <ligand>
        <name>ATP</name>
        <dbReference type="ChEBI" id="CHEBI:30616"/>
    </ligand>
</feature>
<evidence type="ECO:0000256" key="6">
    <source>
        <dbReference type="HAMAP-Rule" id="MF_00020"/>
    </source>
</evidence>
<evidence type="ECO:0000313" key="8">
    <source>
        <dbReference type="EMBL" id="SOD22506.1"/>
    </source>
</evidence>
<keyword evidence="4 6" id="KW-0418">Kinase</keyword>
<comment type="cofactor">
    <cofactor evidence="6">
        <name>Mg(2+)</name>
        <dbReference type="ChEBI" id="CHEBI:18420"/>
    </cofactor>
    <cofactor evidence="6">
        <name>Mn(2+)</name>
        <dbReference type="ChEBI" id="CHEBI:29035"/>
    </cofactor>
    <text evidence="6">Mg(2+). Can also accept Mn(2+).</text>
</comment>
<organism evidence="8 9">
    <name type="scientific">Nitrosomonas ureae</name>
    <dbReference type="NCBI Taxonomy" id="44577"/>
    <lineage>
        <taxon>Bacteria</taxon>
        <taxon>Pseudomonadati</taxon>
        <taxon>Pseudomonadota</taxon>
        <taxon>Betaproteobacteria</taxon>
        <taxon>Nitrosomonadales</taxon>
        <taxon>Nitrosomonadaceae</taxon>
        <taxon>Nitrosomonas</taxon>
    </lineage>
</organism>
<dbReference type="EMBL" id="OCMU01000004">
    <property type="protein sequence ID" value="SOD22506.1"/>
    <property type="molecule type" value="Genomic_DNA"/>
</dbReference>
<evidence type="ECO:0000256" key="1">
    <source>
        <dbReference type="ARBA" id="ARBA00008748"/>
    </source>
</evidence>
<dbReference type="InterPro" id="IPR023865">
    <property type="entry name" value="Aliphatic_acid_kinase_CS"/>
</dbReference>
<reference evidence="8 9" key="1">
    <citation type="submission" date="2017-09" db="EMBL/GenBank/DDBJ databases">
        <authorList>
            <person name="Ehlers B."/>
            <person name="Leendertz F.H."/>
        </authorList>
    </citation>
    <scope>NUCLEOTIDE SEQUENCE [LARGE SCALE GENOMIC DNA]</scope>
    <source>
        <strain evidence="8 9">Nm42</strain>
    </source>
</reference>
<sequence>MAIDGCSDRQAFMTDPVHILTINGGSSSIKFALYQIDEPLVRALHGKIDRIGFTDTSIEFNDPIRNRQGIHSFVTSDNKSAANSLIDWLEGQHGFASVRAVGHRVVHGMKHTEPVIATQELLDELHRIVPYDPEHLPGEIELIETIRQRHPELPQVACFDTAFHHTMPRVAKLLPIPRRYDAQGLQRYGFHGLSYAYLMQELKRLAGAQTANGRVILAHLGNGASLAAVRGGRSMDTTMGLTPAAGLMMSTRSGDIDPGLVTFLAHSEQMTAEQFDRMINRESGLIGISETSSDMRDLLTREAEDVRAAEAVALFCYQTKKWIGAYAAALDGLDTLVFAGGIGENAPPVRSRICAGLSYLGIELDELRNADHAQVISADTSRVTVRVIRTNEELMIARSVCHVLGFDASMKEI</sequence>
<feature type="binding site" evidence="6">
    <location>
        <position position="392"/>
    </location>
    <ligand>
        <name>Mg(2+)</name>
        <dbReference type="ChEBI" id="CHEBI:18420"/>
    </ligand>
</feature>
<dbReference type="Proteomes" id="UP000219335">
    <property type="component" value="Unassembled WGS sequence"/>
</dbReference>
<dbReference type="InterPro" id="IPR004372">
    <property type="entry name" value="Ac/propionate_kinase"/>
</dbReference>